<evidence type="ECO:0000313" key="2">
    <source>
        <dbReference type="Proteomes" id="UP000034448"/>
    </source>
</evidence>
<accession>A0A0G0FE55</accession>
<sequence>MERYLLAFDFDNTIAQTFVPSPNNLGVLEVHDYVVKDIFGEKGLTIYKNKLQGLQNRAPLELVHQLLTQECSETLKDCALEFLRTKAESLNGQVPKDKGIPLDLNLRPLDQVLTELFVRTKLLYLLSEVGQKFPDSRIWPQPTNGFLEFWETVTTINSQSDFRIDTAIISSGHENFIRKTFSVWGIDCPNILVTDDDIRAKKYPQQLNRRVKPGVFPFALAHHEWLRMQALTDCHFDINYASAIRDRIVYFGDDPQKDGMLAENSGVSYGQFGSLAWQHLYNNQFAFDDWCDPAYALKSHQTYLQVGMPIAEAFIY</sequence>
<dbReference type="EMBL" id="LBSJ01000004">
    <property type="protein sequence ID" value="KKQ16182.1"/>
    <property type="molecule type" value="Genomic_DNA"/>
</dbReference>
<reference evidence="1 2" key="1">
    <citation type="journal article" date="2015" name="Nature">
        <title>rRNA introns, odd ribosomes, and small enigmatic genomes across a large radiation of phyla.</title>
        <authorList>
            <person name="Brown C.T."/>
            <person name="Hug L.A."/>
            <person name="Thomas B.C."/>
            <person name="Sharon I."/>
            <person name="Castelle C.J."/>
            <person name="Singh A."/>
            <person name="Wilkins M.J."/>
            <person name="Williams K.H."/>
            <person name="Banfield J.F."/>
        </authorList>
    </citation>
    <scope>NUCLEOTIDE SEQUENCE [LARGE SCALE GENOMIC DNA]</scope>
</reference>
<gene>
    <name evidence="1" type="ORF">US28_C0004G0024</name>
</gene>
<name>A0A0G0FE55_9BACT</name>
<comment type="caution">
    <text evidence="1">The sequence shown here is derived from an EMBL/GenBank/DDBJ whole genome shotgun (WGS) entry which is preliminary data.</text>
</comment>
<dbReference type="AlphaFoldDB" id="A0A0G0FE55"/>
<organism evidence="1 2">
    <name type="scientific">Candidatus Daviesbacteria bacterium GW2011_GWA1_36_8</name>
    <dbReference type="NCBI Taxonomy" id="1618417"/>
    <lineage>
        <taxon>Bacteria</taxon>
        <taxon>Candidatus Daviesiibacteriota</taxon>
    </lineage>
</organism>
<dbReference type="InterPro" id="IPR036412">
    <property type="entry name" value="HAD-like_sf"/>
</dbReference>
<proteinExistence type="predicted"/>
<protein>
    <recommendedName>
        <fullName evidence="3">Haloacid dehalogenase-like hydrolase</fullName>
    </recommendedName>
</protein>
<evidence type="ECO:0008006" key="3">
    <source>
        <dbReference type="Google" id="ProtNLM"/>
    </source>
</evidence>
<dbReference type="Proteomes" id="UP000034448">
    <property type="component" value="Unassembled WGS sequence"/>
</dbReference>
<evidence type="ECO:0000313" key="1">
    <source>
        <dbReference type="EMBL" id="KKQ16182.1"/>
    </source>
</evidence>
<dbReference type="SUPFAM" id="SSF56784">
    <property type="entry name" value="HAD-like"/>
    <property type="match status" value="1"/>
</dbReference>